<gene>
    <name evidence="2" type="ORF">M9Y10_021140</name>
</gene>
<sequence length="197" mass="22209">MFFALFSFAYAASMPIPNRYPGIVYGVDDPLVHLEVYADPLCPVCSIFWPILQQIVDAYPSNLRVTVHFLPLPYHTWSYLITRSIVAVQQISLEKAKKFLTNIYNGDQDQFDLPTKCENDVVKLVASYVEKTLSISQSDFLEQYDKCDSLARIEFKFAASHRVNGTPVCFLNGVESDLGAGTPISTWKSVIDQLIRG</sequence>
<organism evidence="2 3">
    <name type="scientific">Tritrichomonas musculus</name>
    <dbReference type="NCBI Taxonomy" id="1915356"/>
    <lineage>
        <taxon>Eukaryota</taxon>
        <taxon>Metamonada</taxon>
        <taxon>Parabasalia</taxon>
        <taxon>Tritrichomonadida</taxon>
        <taxon>Tritrichomonadidae</taxon>
        <taxon>Tritrichomonas</taxon>
    </lineage>
</organism>
<dbReference type="InterPro" id="IPR012336">
    <property type="entry name" value="Thioredoxin-like_fold"/>
</dbReference>
<evidence type="ECO:0000313" key="3">
    <source>
        <dbReference type="Proteomes" id="UP001470230"/>
    </source>
</evidence>
<dbReference type="CDD" id="cd02972">
    <property type="entry name" value="DsbA_family"/>
    <property type="match status" value="1"/>
</dbReference>
<reference evidence="2 3" key="1">
    <citation type="submission" date="2024-04" db="EMBL/GenBank/DDBJ databases">
        <title>Tritrichomonas musculus Genome.</title>
        <authorList>
            <person name="Alves-Ferreira E."/>
            <person name="Grigg M."/>
            <person name="Lorenzi H."/>
            <person name="Galac M."/>
        </authorList>
    </citation>
    <scope>NUCLEOTIDE SEQUENCE [LARGE SCALE GENOMIC DNA]</scope>
    <source>
        <strain evidence="2 3">EAF2021</strain>
    </source>
</reference>
<dbReference type="InterPro" id="IPR036249">
    <property type="entry name" value="Thioredoxin-like_sf"/>
</dbReference>
<dbReference type="Pfam" id="PF13462">
    <property type="entry name" value="Thioredoxin_4"/>
    <property type="match status" value="1"/>
</dbReference>
<evidence type="ECO:0000259" key="1">
    <source>
        <dbReference type="Pfam" id="PF13462"/>
    </source>
</evidence>
<evidence type="ECO:0000313" key="2">
    <source>
        <dbReference type="EMBL" id="KAK8844967.1"/>
    </source>
</evidence>
<dbReference type="Proteomes" id="UP001470230">
    <property type="component" value="Unassembled WGS sequence"/>
</dbReference>
<feature type="domain" description="Thioredoxin-like fold" evidence="1">
    <location>
        <begin position="22"/>
        <end position="177"/>
    </location>
</feature>
<comment type="caution">
    <text evidence="2">The sequence shown here is derived from an EMBL/GenBank/DDBJ whole genome shotgun (WGS) entry which is preliminary data.</text>
</comment>
<dbReference type="SUPFAM" id="SSF52833">
    <property type="entry name" value="Thioredoxin-like"/>
    <property type="match status" value="1"/>
</dbReference>
<dbReference type="PANTHER" id="PTHR33875">
    <property type="entry name" value="OS09G0542200 PROTEIN"/>
    <property type="match status" value="1"/>
</dbReference>
<dbReference type="PANTHER" id="PTHR33875:SF2">
    <property type="entry name" value="ACR183CP"/>
    <property type="match status" value="1"/>
</dbReference>
<accession>A0ABR2HF23</accession>
<keyword evidence="3" id="KW-1185">Reference proteome</keyword>
<name>A0ABR2HF23_9EUKA</name>
<dbReference type="Gene3D" id="3.40.30.10">
    <property type="entry name" value="Glutaredoxin"/>
    <property type="match status" value="1"/>
</dbReference>
<protein>
    <recommendedName>
        <fullName evidence="1">Thioredoxin-like fold domain-containing protein</fullName>
    </recommendedName>
</protein>
<proteinExistence type="predicted"/>
<dbReference type="EMBL" id="JAPFFF010000031">
    <property type="protein sequence ID" value="KAK8844967.1"/>
    <property type="molecule type" value="Genomic_DNA"/>
</dbReference>